<protein>
    <submittedName>
        <fullName evidence="6">33 kDa chaperonin</fullName>
    </submittedName>
</protein>
<dbReference type="Gene3D" id="3.90.1280.10">
    <property type="entry name" value="HSP33 redox switch-like"/>
    <property type="match status" value="1"/>
</dbReference>
<keyword evidence="1" id="KW-0963">Cytoplasm</keyword>
<proteinExistence type="predicted"/>
<dbReference type="Proteomes" id="UP000608345">
    <property type="component" value="Unassembled WGS sequence"/>
</dbReference>
<evidence type="ECO:0000313" key="7">
    <source>
        <dbReference type="Proteomes" id="UP000608345"/>
    </source>
</evidence>
<evidence type="ECO:0000256" key="1">
    <source>
        <dbReference type="ARBA" id="ARBA00022490"/>
    </source>
</evidence>
<dbReference type="SUPFAM" id="SSF64397">
    <property type="entry name" value="Hsp33 domain"/>
    <property type="match status" value="1"/>
</dbReference>
<dbReference type="GO" id="GO:0042026">
    <property type="term" value="P:protein refolding"/>
    <property type="evidence" value="ECO:0007669"/>
    <property type="project" value="TreeGrafter"/>
</dbReference>
<dbReference type="SUPFAM" id="SSF118352">
    <property type="entry name" value="HSP33 redox switch-like"/>
    <property type="match status" value="1"/>
</dbReference>
<gene>
    <name evidence="6" type="primary">hslO</name>
    <name evidence="6" type="ORF">GCM10011450_06950</name>
</gene>
<dbReference type="GO" id="GO:0044183">
    <property type="term" value="F:protein folding chaperone"/>
    <property type="evidence" value="ECO:0007669"/>
    <property type="project" value="TreeGrafter"/>
</dbReference>
<evidence type="ECO:0000313" key="6">
    <source>
        <dbReference type="EMBL" id="GGW79760.1"/>
    </source>
</evidence>
<keyword evidence="3" id="KW-1015">Disulfide bond</keyword>
<evidence type="ECO:0000256" key="3">
    <source>
        <dbReference type="ARBA" id="ARBA00023157"/>
    </source>
</evidence>
<dbReference type="AlphaFoldDB" id="A0A918JK22"/>
<dbReference type="Gene3D" id="3.55.30.10">
    <property type="entry name" value="Hsp33 domain"/>
    <property type="match status" value="1"/>
</dbReference>
<reference evidence="6" key="1">
    <citation type="journal article" date="2014" name="Int. J. Syst. Evol. Microbiol.">
        <title>Complete genome sequence of Corynebacterium casei LMG S-19264T (=DSM 44701T), isolated from a smear-ripened cheese.</title>
        <authorList>
            <consortium name="US DOE Joint Genome Institute (JGI-PGF)"/>
            <person name="Walter F."/>
            <person name="Albersmeier A."/>
            <person name="Kalinowski J."/>
            <person name="Ruckert C."/>
        </authorList>
    </citation>
    <scope>NUCLEOTIDE SEQUENCE</scope>
    <source>
        <strain evidence="6">KCTC 23732</strain>
    </source>
</reference>
<dbReference type="GO" id="GO:0005737">
    <property type="term" value="C:cytoplasm"/>
    <property type="evidence" value="ECO:0007669"/>
    <property type="project" value="InterPro"/>
</dbReference>
<dbReference type="InterPro" id="IPR016154">
    <property type="entry name" value="Heat_shock_Hsp33_C"/>
</dbReference>
<dbReference type="RefSeq" id="WP_189384069.1">
    <property type="nucleotide sequence ID" value="NZ_BAABFY010000007.1"/>
</dbReference>
<evidence type="ECO:0000256" key="2">
    <source>
        <dbReference type="ARBA" id="ARBA00022833"/>
    </source>
</evidence>
<name>A0A918JK22_9BURK</name>
<dbReference type="InterPro" id="IPR023212">
    <property type="entry name" value="Hsp33_helix_hairpin_bin_dom_sf"/>
</dbReference>
<dbReference type="NCBIfam" id="NF001033">
    <property type="entry name" value="PRK00114.1"/>
    <property type="match status" value="1"/>
</dbReference>
<evidence type="ECO:0000256" key="5">
    <source>
        <dbReference type="ARBA" id="ARBA00023284"/>
    </source>
</evidence>
<keyword evidence="5" id="KW-0676">Redox-active center</keyword>
<organism evidence="6 7">
    <name type="scientific">Advenella faeciporci</name>
    <dbReference type="NCBI Taxonomy" id="797535"/>
    <lineage>
        <taxon>Bacteria</taxon>
        <taxon>Pseudomonadati</taxon>
        <taxon>Pseudomonadota</taxon>
        <taxon>Betaproteobacteria</taxon>
        <taxon>Burkholderiales</taxon>
        <taxon>Alcaligenaceae</taxon>
    </lineage>
</organism>
<dbReference type="Pfam" id="PF01430">
    <property type="entry name" value="HSP33"/>
    <property type="match status" value="1"/>
</dbReference>
<reference evidence="6" key="2">
    <citation type="submission" date="2020-09" db="EMBL/GenBank/DDBJ databases">
        <authorList>
            <person name="Sun Q."/>
            <person name="Kim S."/>
        </authorList>
    </citation>
    <scope>NUCLEOTIDE SEQUENCE</scope>
    <source>
        <strain evidence="6">KCTC 23732</strain>
    </source>
</reference>
<accession>A0A918JK22</accession>
<dbReference type="PIRSF" id="PIRSF005261">
    <property type="entry name" value="Heat_shock_Hsp33"/>
    <property type="match status" value="1"/>
</dbReference>
<evidence type="ECO:0000256" key="4">
    <source>
        <dbReference type="ARBA" id="ARBA00023186"/>
    </source>
</evidence>
<dbReference type="Gene3D" id="1.10.287.480">
    <property type="entry name" value="helix hairpin bin"/>
    <property type="match status" value="1"/>
</dbReference>
<sequence length="306" mass="34270">MNDSLKKYLFEDRTTRVQTVNLTQTWAEALGHQHYPPIIRRLLGELSAAAVLLTSNIKFDGSLILQLQGDGPISLIVVECDASLRVRATVKMRQEFICPENGTLQTLLNANGNGRFAVILDPKNKSEGMQPYQGIVPMQGHSVAQVLEHYMKHSEQLDTRLWLAANDEKACGLLLQQLPSTGGIPAATQTPDDTWERAVQFAETLSTEELLSTDEDTLIHRLYWEETLIAYEPIAVTWFCPCTRERVANMLKMLGSEEIASILSERENIEISCDFCGKPYIFDPVDCAKLFVNPDSFVVKGNKSTH</sequence>
<dbReference type="EMBL" id="BMYS01000003">
    <property type="protein sequence ID" value="GGW79760.1"/>
    <property type="molecule type" value="Genomic_DNA"/>
</dbReference>
<dbReference type="InterPro" id="IPR000397">
    <property type="entry name" value="Heat_shock_Hsp33"/>
</dbReference>
<keyword evidence="2" id="KW-0862">Zinc</keyword>
<keyword evidence="4" id="KW-0143">Chaperone</keyword>
<dbReference type="GO" id="GO:0051082">
    <property type="term" value="F:unfolded protein binding"/>
    <property type="evidence" value="ECO:0007669"/>
    <property type="project" value="InterPro"/>
</dbReference>
<dbReference type="InterPro" id="IPR016153">
    <property type="entry name" value="Heat_shock_Hsp33_N"/>
</dbReference>
<dbReference type="PANTHER" id="PTHR30111">
    <property type="entry name" value="33 KDA CHAPERONIN"/>
    <property type="match status" value="1"/>
</dbReference>
<keyword evidence="7" id="KW-1185">Reference proteome</keyword>
<dbReference type="CDD" id="cd00498">
    <property type="entry name" value="Hsp33"/>
    <property type="match status" value="1"/>
</dbReference>
<dbReference type="PANTHER" id="PTHR30111:SF1">
    <property type="entry name" value="33 KDA CHAPERONIN"/>
    <property type="match status" value="1"/>
</dbReference>
<comment type="caution">
    <text evidence="6">The sequence shown here is derived from an EMBL/GenBank/DDBJ whole genome shotgun (WGS) entry which is preliminary data.</text>
</comment>